<evidence type="ECO:0000313" key="7">
    <source>
        <dbReference type="EMBL" id="RHB38397.1"/>
    </source>
</evidence>
<dbReference type="AlphaFoldDB" id="A0A413VXS9"/>
<keyword evidence="4 5" id="KW-0012">Acyltransferase</keyword>
<reference evidence="7 8" key="1">
    <citation type="submission" date="2018-08" db="EMBL/GenBank/DDBJ databases">
        <title>A genome reference for cultivated species of the human gut microbiota.</title>
        <authorList>
            <person name="Zou Y."/>
            <person name="Xue W."/>
            <person name="Luo G."/>
        </authorList>
    </citation>
    <scope>NUCLEOTIDE SEQUENCE [LARGE SCALE GENOMIC DNA]</scope>
    <source>
        <strain evidence="7 8">AM40-30BH</strain>
    </source>
</reference>
<comment type="caution">
    <text evidence="7">The sequence shown here is derived from an EMBL/GenBank/DDBJ whole genome shotgun (WGS) entry which is preliminary data.</text>
</comment>
<dbReference type="EMBL" id="QSGO01000001">
    <property type="protein sequence ID" value="RHB38397.1"/>
    <property type="molecule type" value="Genomic_DNA"/>
</dbReference>
<feature type="domain" description="Maltose/galactoside acetyltransferase" evidence="6">
    <location>
        <begin position="5"/>
        <end position="59"/>
    </location>
</feature>
<dbReference type="PANTHER" id="PTHR43017">
    <property type="entry name" value="GALACTOSIDE O-ACETYLTRANSFERASE"/>
    <property type="match status" value="1"/>
</dbReference>
<dbReference type="Proteomes" id="UP000284379">
    <property type="component" value="Unassembled WGS sequence"/>
</dbReference>
<dbReference type="PANTHER" id="PTHR43017:SF1">
    <property type="entry name" value="ACETYLTRANSFERASE YJL218W-RELATED"/>
    <property type="match status" value="1"/>
</dbReference>
<accession>A0A413VXS9</accession>
<comment type="similarity">
    <text evidence="1 5">Belongs to the transferase hexapeptide repeat family.</text>
</comment>
<dbReference type="RefSeq" id="WP_122200663.1">
    <property type="nucleotide sequence ID" value="NZ_CABJFV010000001.1"/>
</dbReference>
<organism evidence="7 8">
    <name type="scientific">Bacteroides nordii</name>
    <dbReference type="NCBI Taxonomy" id="291645"/>
    <lineage>
        <taxon>Bacteria</taxon>
        <taxon>Pseudomonadati</taxon>
        <taxon>Bacteroidota</taxon>
        <taxon>Bacteroidia</taxon>
        <taxon>Bacteroidales</taxon>
        <taxon>Bacteroidaceae</taxon>
        <taxon>Bacteroides</taxon>
    </lineage>
</organism>
<dbReference type="InterPro" id="IPR011004">
    <property type="entry name" value="Trimer_LpxA-like_sf"/>
</dbReference>
<dbReference type="Gene3D" id="2.160.10.10">
    <property type="entry name" value="Hexapeptide repeat proteins"/>
    <property type="match status" value="1"/>
</dbReference>
<dbReference type="InterPro" id="IPR024688">
    <property type="entry name" value="Mac_dom"/>
</dbReference>
<evidence type="ECO:0000256" key="1">
    <source>
        <dbReference type="ARBA" id="ARBA00007274"/>
    </source>
</evidence>
<keyword evidence="2 5" id="KW-0808">Transferase</keyword>
<dbReference type="CDD" id="cd03357">
    <property type="entry name" value="LbH_MAT_GAT"/>
    <property type="match status" value="1"/>
</dbReference>
<dbReference type="Pfam" id="PF12464">
    <property type="entry name" value="Mac"/>
    <property type="match status" value="1"/>
</dbReference>
<evidence type="ECO:0000256" key="2">
    <source>
        <dbReference type="ARBA" id="ARBA00022679"/>
    </source>
</evidence>
<gene>
    <name evidence="7" type="ORF">DW888_00835</name>
</gene>
<name>A0A413VXS9_9BACE</name>
<sequence>MKTDKEKMLAGEPYLAFCNELVEDRARAKDVLFEYNNLRPSDMERRTEILKQFLGATGKQLLVEQPFRCDYGYNIRVGENFYANMGCTILDEALVTFGDNVLLAPNVSIYTAGHVVNVTRRIAGWEYACPVAIGHNVWIGGNVVILPGVSIGDNSIIGAGSVVTKNIPANAVAVGNPCKVIRELTEDELK</sequence>
<protein>
    <recommendedName>
        <fullName evidence="5">Acetyltransferase</fullName>
        <ecNumber evidence="5">2.3.1.-</ecNumber>
    </recommendedName>
</protein>
<dbReference type="InterPro" id="IPR039369">
    <property type="entry name" value="LacA-like"/>
</dbReference>
<dbReference type="FunFam" id="2.160.10.10:FF:000008">
    <property type="entry name" value="Maltose O-acetyltransferase"/>
    <property type="match status" value="1"/>
</dbReference>
<dbReference type="GO" id="GO:0008870">
    <property type="term" value="F:galactoside O-acetyltransferase activity"/>
    <property type="evidence" value="ECO:0007669"/>
    <property type="project" value="TreeGrafter"/>
</dbReference>
<evidence type="ECO:0000256" key="4">
    <source>
        <dbReference type="ARBA" id="ARBA00023315"/>
    </source>
</evidence>
<dbReference type="Pfam" id="PF00132">
    <property type="entry name" value="Hexapep"/>
    <property type="match status" value="1"/>
</dbReference>
<evidence type="ECO:0000256" key="3">
    <source>
        <dbReference type="ARBA" id="ARBA00022737"/>
    </source>
</evidence>
<dbReference type="InterPro" id="IPR001451">
    <property type="entry name" value="Hexapep"/>
</dbReference>
<dbReference type="EC" id="2.3.1.-" evidence="5"/>
<dbReference type="PROSITE" id="PS00101">
    <property type="entry name" value="HEXAPEP_TRANSFERASES"/>
    <property type="match status" value="1"/>
</dbReference>
<proteinExistence type="inferred from homology"/>
<evidence type="ECO:0000256" key="5">
    <source>
        <dbReference type="RuleBase" id="RU367021"/>
    </source>
</evidence>
<dbReference type="SMART" id="SM01266">
    <property type="entry name" value="Mac"/>
    <property type="match status" value="1"/>
</dbReference>
<evidence type="ECO:0000259" key="6">
    <source>
        <dbReference type="SMART" id="SM01266"/>
    </source>
</evidence>
<evidence type="ECO:0000313" key="8">
    <source>
        <dbReference type="Proteomes" id="UP000284379"/>
    </source>
</evidence>
<keyword evidence="3" id="KW-0677">Repeat</keyword>
<dbReference type="InterPro" id="IPR018357">
    <property type="entry name" value="Hexapep_transf_CS"/>
</dbReference>
<dbReference type="SUPFAM" id="SSF51161">
    <property type="entry name" value="Trimeric LpxA-like enzymes"/>
    <property type="match status" value="1"/>
</dbReference>